<sequence>MGDLKYNYWVSNLYKMNSEGIGYVIIRRAQPSGIIIEEPSIRVTEEKKYMIIHNYGGTGFIIKKFPQPFMIQGSNYYALGIVLTAAHTIYSPLNFISYRKKMRCGFSNDNMGLMKLFPLKCYCTESKEELLSSNRNPYCLPGDIALCILVSKRCTIEIEEIPLSTCFEGSECSIIGFPGINIDNPLSIFPYLGKNKAIAKAKIIEVFHEDRVLIESKGKVLFNGDLLEVSCSGINGMSGSPVIVEGCAVGVFVGGPPLEGQRELLKIASMMKNEIDVEEIWNRLISLVDKDEFYKKPIFKKLINDQFVRKYITALLFVKKLEIPEELKEYQKVLPHDKTKIQKLILSSQKECINSIIDIITKCLMQYKNCHEFRYNVAIPINNPLFNIVVDNINRFDFIEKKNITLDQIIDFFNN</sequence>
<organism evidence="2 3">
    <name type="scientific">Stentor coeruleus</name>
    <dbReference type="NCBI Taxonomy" id="5963"/>
    <lineage>
        <taxon>Eukaryota</taxon>
        <taxon>Sar</taxon>
        <taxon>Alveolata</taxon>
        <taxon>Ciliophora</taxon>
        <taxon>Postciliodesmatophora</taxon>
        <taxon>Heterotrichea</taxon>
        <taxon>Heterotrichida</taxon>
        <taxon>Stentoridae</taxon>
        <taxon>Stentor</taxon>
    </lineage>
</organism>
<protein>
    <recommendedName>
        <fullName evidence="4">Peptidase S1 domain-containing protein</fullName>
    </recommendedName>
</protein>
<proteinExistence type="predicted"/>
<dbReference type="AlphaFoldDB" id="A0A1R2AVB8"/>
<dbReference type="InterPro" id="IPR009003">
    <property type="entry name" value="Peptidase_S1_PA"/>
</dbReference>
<keyword evidence="1" id="KW-1133">Transmembrane helix</keyword>
<evidence type="ECO:0000313" key="3">
    <source>
        <dbReference type="Proteomes" id="UP000187209"/>
    </source>
</evidence>
<evidence type="ECO:0000256" key="1">
    <source>
        <dbReference type="SAM" id="Phobius"/>
    </source>
</evidence>
<dbReference type="Proteomes" id="UP000187209">
    <property type="component" value="Unassembled WGS sequence"/>
</dbReference>
<accession>A0A1R2AVB8</accession>
<name>A0A1R2AVB8_9CILI</name>
<comment type="caution">
    <text evidence="2">The sequence shown here is derived from an EMBL/GenBank/DDBJ whole genome shotgun (WGS) entry which is preliminary data.</text>
</comment>
<keyword evidence="1" id="KW-0472">Membrane</keyword>
<dbReference type="EMBL" id="MPUH01001330">
    <property type="protein sequence ID" value="OMJ68447.1"/>
    <property type="molecule type" value="Genomic_DNA"/>
</dbReference>
<keyword evidence="3" id="KW-1185">Reference proteome</keyword>
<reference evidence="2 3" key="1">
    <citation type="submission" date="2016-11" db="EMBL/GenBank/DDBJ databases">
        <title>The macronuclear genome of Stentor coeruleus: a giant cell with tiny introns.</title>
        <authorList>
            <person name="Slabodnick M."/>
            <person name="Ruby J.G."/>
            <person name="Reiff S.B."/>
            <person name="Swart E.C."/>
            <person name="Gosai S."/>
            <person name="Prabakaran S."/>
            <person name="Witkowska E."/>
            <person name="Larue G.E."/>
            <person name="Fisher S."/>
            <person name="Freeman R.M."/>
            <person name="Gunawardena J."/>
            <person name="Chu W."/>
            <person name="Stover N.A."/>
            <person name="Gregory B.D."/>
            <person name="Nowacki M."/>
            <person name="Derisi J."/>
            <person name="Roy S.W."/>
            <person name="Marshall W.F."/>
            <person name="Sood P."/>
        </authorList>
    </citation>
    <scope>NUCLEOTIDE SEQUENCE [LARGE SCALE GENOMIC DNA]</scope>
    <source>
        <strain evidence="2">WM001</strain>
    </source>
</reference>
<feature type="transmembrane region" description="Helical" evidence="1">
    <location>
        <begin position="76"/>
        <end position="93"/>
    </location>
</feature>
<keyword evidence="1" id="KW-0812">Transmembrane</keyword>
<dbReference type="SUPFAM" id="SSF50494">
    <property type="entry name" value="Trypsin-like serine proteases"/>
    <property type="match status" value="1"/>
</dbReference>
<evidence type="ECO:0008006" key="4">
    <source>
        <dbReference type="Google" id="ProtNLM"/>
    </source>
</evidence>
<gene>
    <name evidence="2" type="ORF">SteCoe_34099</name>
</gene>
<evidence type="ECO:0000313" key="2">
    <source>
        <dbReference type="EMBL" id="OMJ68447.1"/>
    </source>
</evidence>